<organism evidence="1 2">
    <name type="scientific">Iphiclides podalirius</name>
    <name type="common">scarce swallowtail</name>
    <dbReference type="NCBI Taxonomy" id="110791"/>
    <lineage>
        <taxon>Eukaryota</taxon>
        <taxon>Metazoa</taxon>
        <taxon>Ecdysozoa</taxon>
        <taxon>Arthropoda</taxon>
        <taxon>Hexapoda</taxon>
        <taxon>Insecta</taxon>
        <taxon>Pterygota</taxon>
        <taxon>Neoptera</taxon>
        <taxon>Endopterygota</taxon>
        <taxon>Lepidoptera</taxon>
        <taxon>Glossata</taxon>
        <taxon>Ditrysia</taxon>
        <taxon>Papilionoidea</taxon>
        <taxon>Papilionidae</taxon>
        <taxon>Papilioninae</taxon>
        <taxon>Iphiclides</taxon>
    </lineage>
</organism>
<evidence type="ECO:0000313" key="2">
    <source>
        <dbReference type="Proteomes" id="UP000837857"/>
    </source>
</evidence>
<accession>A0ABN8J492</accession>
<proteinExistence type="predicted"/>
<dbReference type="EMBL" id="OW152819">
    <property type="protein sequence ID" value="CAH2073016.1"/>
    <property type="molecule type" value="Genomic_DNA"/>
</dbReference>
<protein>
    <submittedName>
        <fullName evidence="1">Uncharacterized protein</fullName>
    </submittedName>
</protein>
<feature type="non-terminal residue" evidence="1">
    <location>
        <position position="118"/>
    </location>
</feature>
<evidence type="ECO:0000313" key="1">
    <source>
        <dbReference type="EMBL" id="CAH2073016.1"/>
    </source>
</evidence>
<keyword evidence="2" id="KW-1185">Reference proteome</keyword>
<reference evidence="1" key="1">
    <citation type="submission" date="2022-03" db="EMBL/GenBank/DDBJ databases">
        <authorList>
            <person name="Martin H S."/>
        </authorList>
    </citation>
    <scope>NUCLEOTIDE SEQUENCE</scope>
</reference>
<name>A0ABN8J492_9NEOP</name>
<sequence>MLKEIRSVRVEGSVHAKAGLTTPSNHPLSLRARRDKHAVRLRRKRATNEQSGVYGWPRRHRSAAIGGLVPTHQDPILLGKLVKLHGSADATSIKIKRIPRVGLRVLDRETDRNPVADV</sequence>
<dbReference type="Proteomes" id="UP000837857">
    <property type="component" value="Chromosome 7"/>
</dbReference>
<gene>
    <name evidence="1" type="ORF">IPOD504_LOCUS15443</name>
</gene>